<dbReference type="Pfam" id="PF20293">
    <property type="entry name" value="MC6"/>
    <property type="match status" value="1"/>
</dbReference>
<dbReference type="HOGENOM" id="CLU_189106_0_0_0"/>
<name>L0DAU8_SINAD</name>
<reference evidence="1 2" key="1">
    <citation type="submission" date="2012-02" db="EMBL/GenBank/DDBJ databases">
        <title>Complete sequence of chromosome of Singulisphaera acidiphila DSM 18658.</title>
        <authorList>
            <consortium name="US DOE Joint Genome Institute (JGI-PGF)"/>
            <person name="Lucas S."/>
            <person name="Copeland A."/>
            <person name="Lapidus A."/>
            <person name="Glavina del Rio T."/>
            <person name="Dalin E."/>
            <person name="Tice H."/>
            <person name="Bruce D."/>
            <person name="Goodwin L."/>
            <person name="Pitluck S."/>
            <person name="Peters L."/>
            <person name="Ovchinnikova G."/>
            <person name="Chertkov O."/>
            <person name="Kyrpides N."/>
            <person name="Mavromatis K."/>
            <person name="Ivanova N."/>
            <person name="Brettin T."/>
            <person name="Detter J.C."/>
            <person name="Han C."/>
            <person name="Larimer F."/>
            <person name="Land M."/>
            <person name="Hauser L."/>
            <person name="Markowitz V."/>
            <person name="Cheng J.-F."/>
            <person name="Hugenholtz P."/>
            <person name="Woyke T."/>
            <person name="Wu D."/>
            <person name="Tindall B."/>
            <person name="Pomrenke H."/>
            <person name="Brambilla E."/>
            <person name="Klenk H.-P."/>
            <person name="Eisen J.A."/>
        </authorList>
    </citation>
    <scope>NUCLEOTIDE SEQUENCE [LARGE SCALE GENOMIC DNA]</scope>
    <source>
        <strain evidence="2">ATCC BAA-1392 / DSM 18658 / VKM B-2454 / MOB10</strain>
    </source>
</reference>
<dbReference type="STRING" id="886293.Sinac_2172"/>
<gene>
    <name evidence="1" type="ordered locus">Sinac_2172</name>
</gene>
<organism evidence="1 2">
    <name type="scientific">Singulisphaera acidiphila (strain ATCC BAA-1392 / DSM 18658 / VKM B-2454 / MOB10)</name>
    <dbReference type="NCBI Taxonomy" id="886293"/>
    <lineage>
        <taxon>Bacteria</taxon>
        <taxon>Pseudomonadati</taxon>
        <taxon>Planctomycetota</taxon>
        <taxon>Planctomycetia</taxon>
        <taxon>Isosphaerales</taxon>
        <taxon>Isosphaeraceae</taxon>
        <taxon>Singulisphaera</taxon>
    </lineage>
</organism>
<protein>
    <submittedName>
        <fullName evidence="1">Uncharacterized protein</fullName>
    </submittedName>
</protein>
<accession>L0DAU8</accession>
<evidence type="ECO:0000313" key="2">
    <source>
        <dbReference type="Proteomes" id="UP000010798"/>
    </source>
</evidence>
<evidence type="ECO:0000313" key="1">
    <source>
        <dbReference type="EMBL" id="AGA26499.1"/>
    </source>
</evidence>
<proteinExistence type="predicted"/>
<dbReference type="InterPro" id="IPR046897">
    <property type="entry name" value="ABC-3C_MC6"/>
</dbReference>
<dbReference type="Proteomes" id="UP000010798">
    <property type="component" value="Chromosome"/>
</dbReference>
<keyword evidence="2" id="KW-1185">Reference proteome</keyword>
<dbReference type="EMBL" id="CP003364">
    <property type="protein sequence ID" value="AGA26499.1"/>
    <property type="molecule type" value="Genomic_DNA"/>
</dbReference>
<dbReference type="KEGG" id="saci:Sinac_2172"/>
<sequence length="81" mass="9029">MLLPDKHLKLSESVIGFAGLVLSDITKPIWFDDVWVRIKEQTGTPDWPAVHGVENFVLALCFLYSVGAIDVTQDGELVRCD</sequence>
<dbReference type="AlphaFoldDB" id="L0DAU8"/>